<gene>
    <name evidence="2" type="ORF">HYQ56_1229</name>
</gene>
<reference evidence="2" key="1">
    <citation type="submission" date="2020-07" db="EMBL/GenBank/DDBJ databases">
        <title>Comparative genomics analyses of Lactobacillus crispatus isolated from different ecological niches.</title>
        <authorList>
            <person name="Mancino W."/>
            <person name="Mancabelli L."/>
            <person name="Lugli G.A."/>
            <person name="Milani C."/>
            <person name="Viappiani A."/>
            <person name="Anzalone R."/>
            <person name="Longhi G."/>
            <person name="Ventura M."/>
            <person name="Turroni F."/>
        </authorList>
    </citation>
    <scope>NUCLEOTIDE SEQUENCE</scope>
    <source>
        <strain evidence="2">LB65</strain>
    </source>
</reference>
<dbReference type="AlphaFoldDB" id="A0AAW4DNF7"/>
<accession>A0AAW4DNF7</accession>
<dbReference type="InterPro" id="IPR029100">
    <property type="entry name" value="Ntox50"/>
</dbReference>
<dbReference type="EMBL" id="JACCPP010000022">
    <property type="protein sequence ID" value="MBI1708245.1"/>
    <property type="molecule type" value="Genomic_DNA"/>
</dbReference>
<dbReference type="Proteomes" id="UP001194414">
    <property type="component" value="Unassembled WGS sequence"/>
</dbReference>
<protein>
    <submittedName>
        <fullName evidence="2">Structural protein</fullName>
    </submittedName>
</protein>
<proteinExistence type="predicted"/>
<dbReference type="GO" id="GO:0005198">
    <property type="term" value="F:structural molecule activity"/>
    <property type="evidence" value="ECO:0007669"/>
    <property type="project" value="InterPro"/>
</dbReference>
<evidence type="ECO:0000313" key="2">
    <source>
        <dbReference type="EMBL" id="MBI1708245.1"/>
    </source>
</evidence>
<dbReference type="Pfam" id="PF15542">
    <property type="entry name" value="Ntox50"/>
    <property type="match status" value="1"/>
</dbReference>
<dbReference type="RefSeq" id="WP_198566576.1">
    <property type="nucleotide sequence ID" value="NZ_JACCPP010000022.1"/>
</dbReference>
<sequence length="501" mass="57298">MTKKTTLNQMLKEADSIGDYYAYLQQQTFYLLIDAFKSTRPHLVKQNDTKSLLEWRLRALSKMGALTKQVVALISRSTGRSKGYIYALIHDNGLKVAREMNQELSKTLHKPLKNVSQDTMLIINSYASQTFRDVDNYVNQTMLDTNYHRNPALKAYQKIIDNTVLQVSTGLKTTQQAIQDGIYKMYDEGLKSSFVDKGGHNWSVEGYTRMVTQSTTTRTFNDVRMQSMKEFDSVLATMTSHACARPACAPIQGKVVNIVPKSDPRFNKKYPTIYDHGYGEKSGTFGINCRHMLYPYIEGVSHNFQKQVDPEQAIKNGKIEAKQRAYERKIRALKYKKLSAERVGDPSGASKFQHQISGYQAKLRTLVKQHKFLARQYGREKIYPNMEEIDKKAANIRLTVNPDKQARHIFGTPEYKAALENRKTDPSYFTISPKELNDIIQKGADRKQAFQNYQYIDAEKIVGVYKDESGNAVKTTRMKIMQSKNGYHAVPAPPKSQEKKK</sequence>
<organism evidence="2 3">
    <name type="scientific">Lactobacillus crispatus</name>
    <dbReference type="NCBI Taxonomy" id="47770"/>
    <lineage>
        <taxon>Bacteria</taxon>
        <taxon>Bacillati</taxon>
        <taxon>Bacillota</taxon>
        <taxon>Bacilli</taxon>
        <taxon>Lactobacillales</taxon>
        <taxon>Lactobacillaceae</taxon>
        <taxon>Lactobacillus</taxon>
    </lineage>
</organism>
<feature type="domain" description="Bacterial toxin 50" evidence="1">
    <location>
        <begin position="400"/>
        <end position="491"/>
    </location>
</feature>
<dbReference type="InterPro" id="IPR009319">
    <property type="entry name" value="Phage_A118_VSP1"/>
</dbReference>
<evidence type="ECO:0000313" key="3">
    <source>
        <dbReference type="Proteomes" id="UP001194414"/>
    </source>
</evidence>
<evidence type="ECO:0000259" key="1">
    <source>
        <dbReference type="Pfam" id="PF15542"/>
    </source>
</evidence>
<name>A0AAW4DNF7_9LACO</name>
<dbReference type="Pfam" id="PF06152">
    <property type="entry name" value="Phage_min_cap2"/>
    <property type="match status" value="1"/>
</dbReference>
<comment type="caution">
    <text evidence="2">The sequence shown here is derived from an EMBL/GenBank/DDBJ whole genome shotgun (WGS) entry which is preliminary data.</text>
</comment>